<dbReference type="Proteomes" id="UP000069241">
    <property type="component" value="Chromosome"/>
</dbReference>
<gene>
    <name evidence="2" type="ORF">AXF13_15190</name>
</gene>
<dbReference type="KEGG" id="dfi:AXF13_15190"/>
<reference evidence="3" key="1">
    <citation type="submission" date="2016-02" db="EMBL/GenBank/DDBJ databases">
        <authorList>
            <person name="Holder M.E."/>
            <person name="Ajami N.J."/>
            <person name="Petrosino J.F."/>
        </authorList>
    </citation>
    <scope>NUCLEOTIDE SEQUENCE [LARGE SCALE GENOMIC DNA]</scope>
    <source>
        <strain evidence="3">CCUG 45958</strain>
    </source>
</reference>
<dbReference type="InterPro" id="IPR010744">
    <property type="entry name" value="Phage_CI_N"/>
</dbReference>
<evidence type="ECO:0000259" key="1">
    <source>
        <dbReference type="Pfam" id="PF07022"/>
    </source>
</evidence>
<keyword evidence="3" id="KW-1185">Reference proteome</keyword>
<proteinExistence type="predicted"/>
<dbReference type="InterPro" id="IPR010982">
    <property type="entry name" value="Lambda_DNA-bd_dom_sf"/>
</dbReference>
<dbReference type="Gene3D" id="1.10.260.40">
    <property type="entry name" value="lambda repressor-like DNA-binding domains"/>
    <property type="match status" value="1"/>
</dbReference>
<dbReference type="AlphaFoldDB" id="A0A0X8JM96"/>
<name>A0A0X8JM96_9BACT</name>
<dbReference type="Pfam" id="PF07022">
    <property type="entry name" value="Phage_CI_repr"/>
    <property type="match status" value="1"/>
</dbReference>
<feature type="domain" description="Bacteriophage CI repressor N-terminal" evidence="1">
    <location>
        <begin position="12"/>
        <end position="72"/>
    </location>
</feature>
<evidence type="ECO:0000313" key="3">
    <source>
        <dbReference type="Proteomes" id="UP000069241"/>
    </source>
</evidence>
<dbReference type="EMBL" id="CP014229">
    <property type="protein sequence ID" value="AMD91367.1"/>
    <property type="molecule type" value="Genomic_DNA"/>
</dbReference>
<sequence length="98" mass="10760">MDDKRIRDYSSAMERIQAVTGCGTQRELGRFLGINQSAISDAKRRGTIPAEWLLTLLRGKGINPDWVLTGKGAHCLRPAETEKAAFQTVSVTDISSPE</sequence>
<dbReference type="GO" id="GO:0045892">
    <property type="term" value="P:negative regulation of DNA-templated transcription"/>
    <property type="evidence" value="ECO:0007669"/>
    <property type="project" value="InterPro"/>
</dbReference>
<keyword evidence="2" id="KW-0238">DNA-binding</keyword>
<protein>
    <submittedName>
        <fullName evidence="2">DNA-binding protein</fullName>
    </submittedName>
</protein>
<dbReference type="GO" id="GO:0003677">
    <property type="term" value="F:DNA binding"/>
    <property type="evidence" value="ECO:0007669"/>
    <property type="project" value="UniProtKB-KW"/>
</dbReference>
<organism evidence="2 3">
    <name type="scientific">Desulfovibrio fairfieldensis</name>
    <dbReference type="NCBI Taxonomy" id="44742"/>
    <lineage>
        <taxon>Bacteria</taxon>
        <taxon>Pseudomonadati</taxon>
        <taxon>Thermodesulfobacteriota</taxon>
        <taxon>Desulfovibrionia</taxon>
        <taxon>Desulfovibrionales</taxon>
        <taxon>Desulfovibrionaceae</taxon>
        <taxon>Desulfovibrio</taxon>
    </lineage>
</organism>
<dbReference type="RefSeq" id="WP_062254497.1">
    <property type="nucleotide sequence ID" value="NZ_CP014229.1"/>
</dbReference>
<dbReference type="STRING" id="44742.AXF13_15190"/>
<accession>A0A0X8JM96</accession>
<dbReference type="SUPFAM" id="SSF47413">
    <property type="entry name" value="lambda repressor-like DNA-binding domains"/>
    <property type="match status" value="1"/>
</dbReference>
<evidence type="ECO:0000313" key="2">
    <source>
        <dbReference type="EMBL" id="AMD91367.1"/>
    </source>
</evidence>